<feature type="chain" id="PRO_5020600727" description="Secreted protein" evidence="2">
    <location>
        <begin position="32"/>
        <end position="154"/>
    </location>
</feature>
<dbReference type="AlphaFoldDB" id="A0A4S8KGY3"/>
<comment type="caution">
    <text evidence="3">The sequence shown here is derived from an EMBL/GenBank/DDBJ whole genome shotgun (WGS) entry which is preliminary data.</text>
</comment>
<dbReference type="EMBL" id="PYDT01000001">
    <property type="protein sequence ID" value="THU74577.1"/>
    <property type="molecule type" value="Genomic_DNA"/>
</dbReference>
<feature type="region of interest" description="Disordered" evidence="1">
    <location>
        <begin position="106"/>
        <end position="129"/>
    </location>
</feature>
<keyword evidence="4" id="KW-1185">Reference proteome</keyword>
<evidence type="ECO:0000256" key="2">
    <source>
        <dbReference type="SAM" id="SignalP"/>
    </source>
</evidence>
<dbReference type="Proteomes" id="UP000317650">
    <property type="component" value="Chromosome 4"/>
</dbReference>
<organism evidence="3 4">
    <name type="scientific">Musa balbisiana</name>
    <name type="common">Banana</name>
    <dbReference type="NCBI Taxonomy" id="52838"/>
    <lineage>
        <taxon>Eukaryota</taxon>
        <taxon>Viridiplantae</taxon>
        <taxon>Streptophyta</taxon>
        <taxon>Embryophyta</taxon>
        <taxon>Tracheophyta</taxon>
        <taxon>Spermatophyta</taxon>
        <taxon>Magnoliopsida</taxon>
        <taxon>Liliopsida</taxon>
        <taxon>Zingiberales</taxon>
        <taxon>Musaceae</taxon>
        <taxon>Musa</taxon>
    </lineage>
</organism>
<accession>A0A4S8KGY3</accession>
<sequence length="154" mass="16936">MPVYVNLSFPTPMPLLLLLLLRLPLSPLVQVLLPGSAIQLRTIMWHMHLCAMASESFVGALAPSSVLCRVAKHYFVEHLHSHGANATKLAALKAPSPRALFLRSEPMTQNRNHHPESKTQSTDAQASVEEQELQGLLEIQSAYSVASMQSAVEF</sequence>
<protein>
    <recommendedName>
        <fullName evidence="5">Secreted protein</fullName>
    </recommendedName>
</protein>
<feature type="signal peptide" evidence="2">
    <location>
        <begin position="1"/>
        <end position="31"/>
    </location>
</feature>
<evidence type="ECO:0000313" key="3">
    <source>
        <dbReference type="EMBL" id="THU74577.1"/>
    </source>
</evidence>
<evidence type="ECO:0008006" key="5">
    <source>
        <dbReference type="Google" id="ProtNLM"/>
    </source>
</evidence>
<proteinExistence type="predicted"/>
<reference evidence="3 4" key="1">
    <citation type="journal article" date="2019" name="Nat. Plants">
        <title>Genome sequencing of Musa balbisiana reveals subgenome evolution and function divergence in polyploid bananas.</title>
        <authorList>
            <person name="Yao X."/>
        </authorList>
    </citation>
    <scope>NUCLEOTIDE SEQUENCE [LARGE SCALE GENOMIC DNA]</scope>
    <source>
        <strain evidence="4">cv. DH-PKW</strain>
        <tissue evidence="3">Leaves</tissue>
    </source>
</reference>
<keyword evidence="2" id="KW-0732">Signal</keyword>
<evidence type="ECO:0000313" key="4">
    <source>
        <dbReference type="Proteomes" id="UP000317650"/>
    </source>
</evidence>
<gene>
    <name evidence="3" type="ORF">C4D60_Mb04t34850</name>
</gene>
<evidence type="ECO:0000256" key="1">
    <source>
        <dbReference type="SAM" id="MobiDB-lite"/>
    </source>
</evidence>
<name>A0A4S8KGY3_MUSBA</name>